<dbReference type="AlphaFoldDB" id="A0A7C8YAM9"/>
<sequence>MMGSRRAILVGALVAIVVSMNMVGHANGTTFQECYIPCYILCAIQPTHTLSYCAFECLRDCIIPTNITQHSKVTSFHFCNLGCASSHCTNISTPTNPAGKEVEGCVRSCSGTCRRNYLAP</sequence>
<reference evidence="2" key="1">
    <citation type="journal article" date="2013" name="J. Plant Res.">
        <title>Effect of fungi and light on seed germination of three Opuntia species from semiarid lands of central Mexico.</title>
        <authorList>
            <person name="Delgado-Sanchez P."/>
            <person name="Jimenez-Bremont J.F."/>
            <person name="Guerrero-Gonzalez Mde L."/>
            <person name="Flores J."/>
        </authorList>
    </citation>
    <scope>NUCLEOTIDE SEQUENCE</scope>
    <source>
        <tissue evidence="2">Cladode</tissue>
    </source>
</reference>
<dbReference type="EMBL" id="GISG01000032">
    <property type="protein sequence ID" value="MBA4613954.1"/>
    <property type="molecule type" value="Transcribed_RNA"/>
</dbReference>
<dbReference type="PANTHER" id="PTHR36312">
    <property type="entry name" value="THIONIN-LIKE PROTEIN 1"/>
    <property type="match status" value="1"/>
</dbReference>
<organism evidence="2">
    <name type="scientific">Opuntia streptacantha</name>
    <name type="common">Prickly pear cactus</name>
    <name type="synonym">Opuntia cardona</name>
    <dbReference type="NCBI Taxonomy" id="393608"/>
    <lineage>
        <taxon>Eukaryota</taxon>
        <taxon>Viridiplantae</taxon>
        <taxon>Streptophyta</taxon>
        <taxon>Embryophyta</taxon>
        <taxon>Tracheophyta</taxon>
        <taxon>Spermatophyta</taxon>
        <taxon>Magnoliopsida</taxon>
        <taxon>eudicotyledons</taxon>
        <taxon>Gunneridae</taxon>
        <taxon>Pentapetalae</taxon>
        <taxon>Caryophyllales</taxon>
        <taxon>Cactineae</taxon>
        <taxon>Cactaceae</taxon>
        <taxon>Opuntioideae</taxon>
        <taxon>Opuntia</taxon>
    </lineage>
</organism>
<evidence type="ECO:0008006" key="3">
    <source>
        <dbReference type="Google" id="ProtNLM"/>
    </source>
</evidence>
<protein>
    <recommendedName>
        <fullName evidence="3">Thionin-like protein 2</fullName>
    </recommendedName>
</protein>
<feature type="chain" id="PRO_5027594812" description="Thionin-like protein 2" evidence="1">
    <location>
        <begin position="29"/>
        <end position="120"/>
    </location>
</feature>
<keyword evidence="1" id="KW-0732">Signal</keyword>
<evidence type="ECO:0000256" key="1">
    <source>
        <dbReference type="SAM" id="SignalP"/>
    </source>
</evidence>
<dbReference type="InterPro" id="IPR038975">
    <property type="entry name" value="THNL"/>
</dbReference>
<proteinExistence type="predicted"/>
<reference evidence="2" key="2">
    <citation type="submission" date="2020-07" db="EMBL/GenBank/DDBJ databases">
        <authorList>
            <person name="Vera ALvarez R."/>
            <person name="Arias-Moreno D.M."/>
            <person name="Jimenez-Jacinto V."/>
            <person name="Jimenez-Bremont J.F."/>
            <person name="Swaminathan K."/>
            <person name="Moose S.P."/>
            <person name="Guerrero-Gonzalez M.L."/>
            <person name="Marino-Ramirez L."/>
            <person name="Landsman D."/>
            <person name="Rodriguez-Kessler M."/>
            <person name="Delgado-Sanchez P."/>
        </authorList>
    </citation>
    <scope>NUCLEOTIDE SEQUENCE</scope>
    <source>
        <tissue evidence="2">Cladode</tissue>
    </source>
</reference>
<feature type="signal peptide" evidence="1">
    <location>
        <begin position="1"/>
        <end position="28"/>
    </location>
</feature>
<evidence type="ECO:0000313" key="2">
    <source>
        <dbReference type="EMBL" id="MBA4613954.1"/>
    </source>
</evidence>
<name>A0A7C8YAM9_OPUST</name>
<dbReference type="PANTHER" id="PTHR36312:SF1">
    <property type="entry name" value="OS01G0594500 PROTEIN"/>
    <property type="match status" value="1"/>
</dbReference>
<accession>A0A7C8YAM9</accession>